<dbReference type="InterPro" id="IPR050979">
    <property type="entry name" value="LD-transpeptidase"/>
</dbReference>
<protein>
    <submittedName>
        <fullName evidence="11">L,D-transpeptidase family protein</fullName>
    </submittedName>
</protein>
<organism evidence="11 12">
    <name type="scientific">Geomesophilobacter sediminis</name>
    <dbReference type="NCBI Taxonomy" id="2798584"/>
    <lineage>
        <taxon>Bacteria</taxon>
        <taxon>Pseudomonadati</taxon>
        <taxon>Thermodesulfobacteriota</taxon>
        <taxon>Desulfuromonadia</taxon>
        <taxon>Geobacterales</taxon>
        <taxon>Geobacteraceae</taxon>
        <taxon>Geomesophilobacter</taxon>
    </lineage>
</organism>
<dbReference type="CDD" id="cd00118">
    <property type="entry name" value="LysM"/>
    <property type="match status" value="1"/>
</dbReference>
<proteinExistence type="inferred from homology"/>
<keyword evidence="3" id="KW-0328">Glycosyltransferase</keyword>
<dbReference type="PROSITE" id="PS51257">
    <property type="entry name" value="PROKAR_LIPOPROTEIN"/>
    <property type="match status" value="1"/>
</dbReference>
<dbReference type="EMBL" id="JAEMHM010000008">
    <property type="protein sequence ID" value="MBJ6725200.1"/>
    <property type="molecule type" value="Genomic_DNA"/>
</dbReference>
<evidence type="ECO:0000256" key="3">
    <source>
        <dbReference type="ARBA" id="ARBA00022676"/>
    </source>
</evidence>
<evidence type="ECO:0000256" key="5">
    <source>
        <dbReference type="ARBA" id="ARBA00022801"/>
    </source>
</evidence>
<keyword evidence="8 9" id="KW-0961">Cell wall biogenesis/degradation</keyword>
<keyword evidence="6 9" id="KW-0133">Cell shape</keyword>
<dbReference type="Gene3D" id="2.40.440.10">
    <property type="entry name" value="L,D-transpeptidase catalytic domain-like"/>
    <property type="match status" value="1"/>
</dbReference>
<sequence>MLNRRFLIIRKATILFLIVLGCFGSAGTSLAAKYVRDGALIGARNFYTITADESLFEVARDFDIGVNAISAANPAVDPFIPAQETLLVVPTQWIIPDVPIQRGIVINLAEMRLYYFPRDNAHEVITFPIGIGDQGMDTPLGVFKVVEKTKDPSWFVPKSILNEKPYLPPVVPPGPDNPMGSRSLRLSNRSILIHGTDRPFGIGTRSSHGCIRLYEEDIQALFQMVPTGMRVLIVNQPVKVAVIGKKVYLQVSDYEDSRDLFKEAFHLLDGRNLLEKVDLHKVRAAALEASGLLVDVSIDN</sequence>
<comment type="pathway">
    <text evidence="1 9">Cell wall biogenesis; peptidoglycan biosynthesis.</text>
</comment>
<feature type="active site" description="Proton donor/acceptor" evidence="9">
    <location>
        <position position="194"/>
    </location>
</feature>
<dbReference type="GO" id="GO:0018104">
    <property type="term" value="P:peptidoglycan-protein cross-linking"/>
    <property type="evidence" value="ECO:0007669"/>
    <property type="project" value="TreeGrafter"/>
</dbReference>
<dbReference type="PANTHER" id="PTHR30582:SF24">
    <property type="entry name" value="L,D-TRANSPEPTIDASE ERFK_SRFK-RELATED"/>
    <property type="match status" value="1"/>
</dbReference>
<dbReference type="CDD" id="cd16913">
    <property type="entry name" value="YkuD_like"/>
    <property type="match status" value="1"/>
</dbReference>
<feature type="domain" description="L,D-TPase catalytic" evidence="10">
    <location>
        <begin position="102"/>
        <end position="234"/>
    </location>
</feature>
<evidence type="ECO:0000256" key="8">
    <source>
        <dbReference type="ARBA" id="ARBA00023316"/>
    </source>
</evidence>
<comment type="caution">
    <text evidence="11">The sequence shown here is derived from an EMBL/GenBank/DDBJ whole genome shotgun (WGS) entry which is preliminary data.</text>
</comment>
<dbReference type="GO" id="GO:0005576">
    <property type="term" value="C:extracellular region"/>
    <property type="evidence" value="ECO:0007669"/>
    <property type="project" value="TreeGrafter"/>
</dbReference>
<comment type="similarity">
    <text evidence="2">Belongs to the YkuD family.</text>
</comment>
<dbReference type="Proteomes" id="UP000636888">
    <property type="component" value="Unassembled WGS sequence"/>
</dbReference>
<dbReference type="GO" id="GO:0008360">
    <property type="term" value="P:regulation of cell shape"/>
    <property type="evidence" value="ECO:0007669"/>
    <property type="project" value="UniProtKB-UniRule"/>
</dbReference>
<dbReference type="RefSeq" id="WP_199384093.1">
    <property type="nucleotide sequence ID" value="NZ_JAEMHM010000008.1"/>
</dbReference>
<evidence type="ECO:0000256" key="1">
    <source>
        <dbReference type="ARBA" id="ARBA00004752"/>
    </source>
</evidence>
<evidence type="ECO:0000256" key="2">
    <source>
        <dbReference type="ARBA" id="ARBA00005992"/>
    </source>
</evidence>
<name>A0A8J7LVM7_9BACT</name>
<dbReference type="Pfam" id="PF03734">
    <property type="entry name" value="YkuD"/>
    <property type="match status" value="1"/>
</dbReference>
<reference evidence="11" key="1">
    <citation type="submission" date="2020-12" db="EMBL/GenBank/DDBJ databases">
        <title>Geomonas sp. Red875, isolated from river sediment.</title>
        <authorList>
            <person name="Xu Z."/>
            <person name="Zhang Z."/>
            <person name="Masuda Y."/>
            <person name="Itoh H."/>
            <person name="Senoo K."/>
        </authorList>
    </citation>
    <scope>NUCLEOTIDE SEQUENCE</scope>
    <source>
        <strain evidence="11">Red875</strain>
    </source>
</reference>
<evidence type="ECO:0000259" key="10">
    <source>
        <dbReference type="PROSITE" id="PS52029"/>
    </source>
</evidence>
<evidence type="ECO:0000313" key="11">
    <source>
        <dbReference type="EMBL" id="MBJ6725200.1"/>
    </source>
</evidence>
<keyword evidence="7 9" id="KW-0573">Peptidoglycan synthesis</keyword>
<dbReference type="PANTHER" id="PTHR30582">
    <property type="entry name" value="L,D-TRANSPEPTIDASE"/>
    <property type="match status" value="1"/>
</dbReference>
<feature type="active site" description="Nucleophile" evidence="9">
    <location>
        <position position="210"/>
    </location>
</feature>
<evidence type="ECO:0000313" key="12">
    <source>
        <dbReference type="Proteomes" id="UP000636888"/>
    </source>
</evidence>
<dbReference type="AlphaFoldDB" id="A0A8J7LVM7"/>
<accession>A0A8J7LVM7</accession>
<evidence type="ECO:0000256" key="6">
    <source>
        <dbReference type="ARBA" id="ARBA00022960"/>
    </source>
</evidence>
<dbReference type="InterPro" id="IPR038063">
    <property type="entry name" value="Transpep_catalytic_dom"/>
</dbReference>
<dbReference type="UniPathway" id="UPA00219"/>
<keyword evidence="12" id="KW-1185">Reference proteome</keyword>
<dbReference type="GO" id="GO:0016757">
    <property type="term" value="F:glycosyltransferase activity"/>
    <property type="evidence" value="ECO:0007669"/>
    <property type="project" value="UniProtKB-KW"/>
</dbReference>
<evidence type="ECO:0000256" key="9">
    <source>
        <dbReference type="PROSITE-ProRule" id="PRU01373"/>
    </source>
</evidence>
<evidence type="ECO:0000256" key="7">
    <source>
        <dbReference type="ARBA" id="ARBA00022984"/>
    </source>
</evidence>
<gene>
    <name evidence="11" type="ORF">JFN93_10810</name>
</gene>
<dbReference type="PROSITE" id="PS52029">
    <property type="entry name" value="LD_TPASE"/>
    <property type="match status" value="1"/>
</dbReference>
<dbReference type="SUPFAM" id="SSF141523">
    <property type="entry name" value="L,D-transpeptidase catalytic domain-like"/>
    <property type="match status" value="1"/>
</dbReference>
<dbReference type="GO" id="GO:0071555">
    <property type="term" value="P:cell wall organization"/>
    <property type="evidence" value="ECO:0007669"/>
    <property type="project" value="UniProtKB-UniRule"/>
</dbReference>
<evidence type="ECO:0000256" key="4">
    <source>
        <dbReference type="ARBA" id="ARBA00022679"/>
    </source>
</evidence>
<dbReference type="InterPro" id="IPR005490">
    <property type="entry name" value="LD_TPept_cat_dom"/>
</dbReference>
<dbReference type="GO" id="GO:0071972">
    <property type="term" value="F:peptidoglycan L,D-transpeptidase activity"/>
    <property type="evidence" value="ECO:0007669"/>
    <property type="project" value="TreeGrafter"/>
</dbReference>
<dbReference type="InterPro" id="IPR018392">
    <property type="entry name" value="LysM"/>
</dbReference>
<keyword evidence="4" id="KW-0808">Transferase</keyword>
<keyword evidence="5" id="KW-0378">Hydrolase</keyword>